<dbReference type="PhylomeDB" id="B1L486"/>
<keyword evidence="3" id="KW-1185">Reference proteome</keyword>
<dbReference type="AlphaFoldDB" id="B1L486"/>
<reference evidence="2 3" key="1">
    <citation type="journal article" date="2008" name="Proc. Natl. Acad. Sci. U.S.A.">
        <title>A korarchaeal genome reveals new insights into the evolution of the Archaea.</title>
        <authorList>
            <person name="Elkins J.G."/>
            <person name="Podar M."/>
            <person name="Graham D.E."/>
            <person name="Makarova K.S."/>
            <person name="Wolf Y."/>
            <person name="Randau L."/>
            <person name="Hedlund B.P."/>
            <person name="Brochier-Armanet C."/>
            <person name="Kunin V."/>
            <person name="Anderson I."/>
            <person name="Lapidus A."/>
            <person name="Goltsman E."/>
            <person name="Barry K."/>
            <person name="Koonin E.V."/>
            <person name="Hugenholtz P."/>
            <person name="Kyrpides N."/>
            <person name="Wanner G."/>
            <person name="Richardson P."/>
            <person name="Keller M."/>
            <person name="Stetter K.O."/>
        </authorList>
    </citation>
    <scope>NUCLEOTIDE SEQUENCE [LARGE SCALE GENOMIC DNA]</scope>
    <source>
        <strain evidence="3">OPF8</strain>
    </source>
</reference>
<dbReference type="EnsemblBacteria" id="ACB07265">
    <property type="protein sequence ID" value="ACB07265"/>
    <property type="gene ID" value="Kcr_0512"/>
</dbReference>
<evidence type="ECO:0000313" key="3">
    <source>
        <dbReference type="Proteomes" id="UP000001686"/>
    </source>
</evidence>
<dbReference type="SUPFAM" id="SSF58104">
    <property type="entry name" value="Methyl-accepting chemotaxis protein (MCP) signaling domain"/>
    <property type="match status" value="1"/>
</dbReference>
<organism evidence="2 3">
    <name type="scientific">Korarchaeum cryptofilum (strain OPF8)</name>
    <dbReference type="NCBI Taxonomy" id="374847"/>
    <lineage>
        <taxon>Archaea</taxon>
        <taxon>Thermoproteota</taxon>
        <taxon>Candidatus Korarchaeia</taxon>
        <taxon>Candidatus Korarchaeales</taxon>
        <taxon>Candidatus Korarchaeaceae</taxon>
        <taxon>Candidatus Korarchaeum</taxon>
    </lineage>
</organism>
<dbReference type="Gene3D" id="6.10.140.920">
    <property type="match status" value="1"/>
</dbReference>
<dbReference type="PANTHER" id="PTHR34314:SF6">
    <property type="entry name" value="DUF3782 DOMAIN-CONTAINING PROTEIN"/>
    <property type="match status" value="1"/>
</dbReference>
<dbReference type="KEGG" id="kcr:Kcr_0512"/>
<evidence type="ECO:0000313" key="2">
    <source>
        <dbReference type="EMBL" id="ACB07265.1"/>
    </source>
</evidence>
<keyword evidence="1" id="KW-0175">Coiled coil</keyword>
<sequence>MEKTKELLEKGVKPSLWYALEKDPKLASELISRMFEEVLAVIVKVDQDLSSKIAELTENLSDLSKRTDEINAQLSGKIAELTENVNNLSKRADEMNIQLSSKITELSENVNEINMQLSKRIAELTENLSDLSKRTDEINAQLSSKIAELTENLNNLSKRTDEINAQLSSKIAELTENVNRLSKRADEINMQLSSKIAELTENLNNLSKRTDEINAQLSSKIAELTENVNRLSKTVNGLASTVGRLDRRYAKLRETELRQDLRDLCFKRGLEVDRGFITRGKPEVDAVITGRKVVALVEIAMRGGSKDIRQLLRASEAYEEIYKVRPRLFLLCVEEPDELTIRRAEEKGVIVTMRPGEIARELEKAESE</sequence>
<dbReference type="OrthoDB" id="382667at2157"/>
<dbReference type="Proteomes" id="UP000001686">
    <property type="component" value="Chromosome"/>
</dbReference>
<accession>B1L486</accession>
<gene>
    <name evidence="2" type="ordered locus">Kcr_0512</name>
</gene>
<evidence type="ECO:0000256" key="1">
    <source>
        <dbReference type="SAM" id="Coils"/>
    </source>
</evidence>
<name>B1L486_KORCO</name>
<dbReference type="STRING" id="374847.Kcr_0512"/>
<protein>
    <submittedName>
        <fullName evidence="2">Uncharacterized protein</fullName>
    </submittedName>
</protein>
<dbReference type="eggNOG" id="arCOG00371">
    <property type="taxonomic scope" value="Archaea"/>
</dbReference>
<feature type="coiled-coil region" evidence="1">
    <location>
        <begin position="46"/>
        <end position="241"/>
    </location>
</feature>
<dbReference type="EMBL" id="CP000968">
    <property type="protein sequence ID" value="ACB07265.1"/>
    <property type="molecule type" value="Genomic_DNA"/>
</dbReference>
<dbReference type="GeneID" id="6093796"/>
<proteinExistence type="predicted"/>
<dbReference type="HOGENOM" id="CLU_751447_0_0_2"/>
<dbReference type="InParanoid" id="B1L486"/>
<dbReference type="PANTHER" id="PTHR34314">
    <property type="entry name" value="CRENARCHAEAL PROTEIN, PUTATIVE-RELATED"/>
    <property type="match status" value="1"/>
</dbReference>
<dbReference type="RefSeq" id="WP_012309162.1">
    <property type="nucleotide sequence ID" value="NC_010482.1"/>
</dbReference>
<dbReference type="Gene3D" id="1.20.120.20">
    <property type="entry name" value="Apolipoprotein"/>
    <property type="match status" value="1"/>
</dbReference>